<dbReference type="Pfam" id="PF21832">
    <property type="entry name" value="DUF6892"/>
    <property type="match status" value="1"/>
</dbReference>
<evidence type="ECO:0000313" key="2">
    <source>
        <dbReference type="EMBL" id="MBS4183743.1"/>
    </source>
</evidence>
<accession>A0A942YAU3</accession>
<name>A0A942YAU3_9BACI</name>
<proteinExistence type="predicted"/>
<comment type="caution">
    <text evidence="2">The sequence shown here is derived from an EMBL/GenBank/DDBJ whole genome shotgun (WGS) entry which is preliminary data.</text>
</comment>
<sequence length="181" mass="20101">MHHPLPGDSPLSGFTGFSPLIATSPCPGRHQPYPATLRAMYDESNTTEEPIEFADFNAKLLVLDVLCYDLDVLEPYDGDAEEETDEDLDVEGQDDRAREYYDDLDLLPSHLSLVTELTVDSDLEVLQDVHPGWDGSDDRYDPQNWDDVLDLPALTTVYAAAPLPSHVVERLTAKGVEVRSA</sequence>
<feature type="domain" description="DUF6892" evidence="1">
    <location>
        <begin position="51"/>
        <end position="178"/>
    </location>
</feature>
<evidence type="ECO:0000259" key="1">
    <source>
        <dbReference type="Pfam" id="PF21832"/>
    </source>
</evidence>
<dbReference type="EMBL" id="JAGYPE010000003">
    <property type="protein sequence ID" value="MBS4183743.1"/>
    <property type="molecule type" value="Genomic_DNA"/>
</dbReference>
<reference evidence="2" key="1">
    <citation type="submission" date="2021-05" db="EMBL/GenBank/DDBJ databases">
        <title>Novel Bacillus species.</title>
        <authorList>
            <person name="Liu G."/>
        </authorList>
    </citation>
    <scope>NUCLEOTIDE SEQUENCE</scope>
    <source>
        <strain evidence="2">FJAT-50051</strain>
    </source>
</reference>
<dbReference type="AlphaFoldDB" id="A0A942YAU3"/>
<gene>
    <name evidence="2" type="ORF">KHB02_20330</name>
</gene>
<organism evidence="2">
    <name type="scientific">Neobacillus citreus</name>
    <dbReference type="NCBI Taxonomy" id="2833578"/>
    <lineage>
        <taxon>Bacteria</taxon>
        <taxon>Bacillati</taxon>
        <taxon>Bacillota</taxon>
        <taxon>Bacilli</taxon>
        <taxon>Bacillales</taxon>
        <taxon>Bacillaceae</taxon>
        <taxon>Neobacillus</taxon>
    </lineage>
</organism>
<dbReference type="InterPro" id="IPR054187">
    <property type="entry name" value="DUF6892"/>
</dbReference>
<protein>
    <recommendedName>
        <fullName evidence="1">DUF6892 domain-containing protein</fullName>
    </recommendedName>
</protein>